<keyword evidence="5" id="KW-1185">Reference proteome</keyword>
<name>A0A4R1K1I9_9GAMM</name>
<dbReference type="OrthoDB" id="9791228at2"/>
<dbReference type="InterPro" id="IPR020084">
    <property type="entry name" value="NUDIX_hydrolase_CS"/>
</dbReference>
<reference evidence="4 5" key="1">
    <citation type="submission" date="2019-03" db="EMBL/GenBank/DDBJ databases">
        <title>Genomic Encyclopedia of Type Strains, Phase IV (KMG-IV): sequencing the most valuable type-strain genomes for metagenomic binning, comparative biology and taxonomic classification.</title>
        <authorList>
            <person name="Goeker M."/>
        </authorList>
    </citation>
    <scope>NUCLEOTIDE SEQUENCE [LARGE SCALE GENOMIC DNA]</scope>
    <source>
        <strain evidence="4 5">DSM 18577</strain>
    </source>
</reference>
<dbReference type="RefSeq" id="WP_131912393.1">
    <property type="nucleotide sequence ID" value="NZ_OU594967.1"/>
</dbReference>
<dbReference type="Gene3D" id="3.90.79.10">
    <property type="entry name" value="Nucleoside Triphosphate Pyrophosphohydrolase"/>
    <property type="match status" value="1"/>
</dbReference>
<feature type="domain" description="Nudix hydrolase" evidence="3">
    <location>
        <begin position="10"/>
        <end position="144"/>
    </location>
</feature>
<dbReference type="PROSITE" id="PS51462">
    <property type="entry name" value="NUDIX"/>
    <property type="match status" value="1"/>
</dbReference>
<dbReference type="CDD" id="cd04688">
    <property type="entry name" value="NUDIX_Hydrolase"/>
    <property type="match status" value="1"/>
</dbReference>
<dbReference type="Proteomes" id="UP000295565">
    <property type="component" value="Unassembled WGS sequence"/>
</dbReference>
<evidence type="ECO:0000256" key="1">
    <source>
        <dbReference type="ARBA" id="ARBA00001946"/>
    </source>
</evidence>
<dbReference type="PROSITE" id="PS00893">
    <property type="entry name" value="NUDIX_BOX"/>
    <property type="match status" value="1"/>
</dbReference>
<dbReference type="Pfam" id="PF00293">
    <property type="entry name" value="NUDIX"/>
    <property type="match status" value="1"/>
</dbReference>
<evidence type="ECO:0000259" key="3">
    <source>
        <dbReference type="PROSITE" id="PS51462"/>
    </source>
</evidence>
<sequence>MISYQFGQNKFNFRAAAIMIEREHLLIQREADDDFWSLPGGRVELFEDSQSTIHREVREELGWENDVGPLCFYVENFFTFKGVHYHELSTYFQVNLLSPPEFIPEHDFNGIEQEVDVVFRWVAIEDLGSYNLKPSFLMTRLMHPLPLAGAEYQIEQESAPGSTDK</sequence>
<dbReference type="AlphaFoldDB" id="A0A4R1K1I9"/>
<comment type="cofactor">
    <cofactor evidence="1">
        <name>Mg(2+)</name>
        <dbReference type="ChEBI" id="CHEBI:18420"/>
    </cofactor>
</comment>
<organism evidence="4 5">
    <name type="scientific">Celerinatantimonas diazotrophica</name>
    <dbReference type="NCBI Taxonomy" id="412034"/>
    <lineage>
        <taxon>Bacteria</taxon>
        <taxon>Pseudomonadati</taxon>
        <taxon>Pseudomonadota</taxon>
        <taxon>Gammaproteobacteria</taxon>
        <taxon>Celerinatantimonadaceae</taxon>
        <taxon>Celerinatantimonas</taxon>
    </lineage>
</organism>
<comment type="caution">
    <text evidence="4">The sequence shown here is derived from an EMBL/GenBank/DDBJ whole genome shotgun (WGS) entry which is preliminary data.</text>
</comment>
<dbReference type="PANTHER" id="PTHR43046">
    <property type="entry name" value="GDP-MANNOSE MANNOSYL HYDROLASE"/>
    <property type="match status" value="1"/>
</dbReference>
<evidence type="ECO:0000313" key="5">
    <source>
        <dbReference type="Proteomes" id="UP000295565"/>
    </source>
</evidence>
<dbReference type="PANTHER" id="PTHR43046:SF14">
    <property type="entry name" value="MUTT_NUDIX FAMILY PROTEIN"/>
    <property type="match status" value="1"/>
</dbReference>
<gene>
    <name evidence="4" type="ORF">EV690_1556</name>
</gene>
<dbReference type="SUPFAM" id="SSF55811">
    <property type="entry name" value="Nudix"/>
    <property type="match status" value="1"/>
</dbReference>
<dbReference type="InterPro" id="IPR015797">
    <property type="entry name" value="NUDIX_hydrolase-like_dom_sf"/>
</dbReference>
<proteinExistence type="predicted"/>
<dbReference type="EMBL" id="SMGD01000012">
    <property type="protein sequence ID" value="TCK57858.1"/>
    <property type="molecule type" value="Genomic_DNA"/>
</dbReference>
<keyword evidence="2" id="KW-0378">Hydrolase</keyword>
<accession>A0A4R1K1I9</accession>
<protein>
    <submittedName>
        <fullName evidence="4">ADP-ribose pyrophosphatase YjhB (NUDIX family)</fullName>
    </submittedName>
</protein>
<dbReference type="InterPro" id="IPR000086">
    <property type="entry name" value="NUDIX_hydrolase_dom"/>
</dbReference>
<dbReference type="GO" id="GO:0016787">
    <property type="term" value="F:hydrolase activity"/>
    <property type="evidence" value="ECO:0007669"/>
    <property type="project" value="UniProtKB-KW"/>
</dbReference>
<evidence type="ECO:0000256" key="2">
    <source>
        <dbReference type="ARBA" id="ARBA00022801"/>
    </source>
</evidence>
<evidence type="ECO:0000313" key="4">
    <source>
        <dbReference type="EMBL" id="TCK57858.1"/>
    </source>
</evidence>